<dbReference type="Gene3D" id="2.30.29.220">
    <property type="entry name" value="Structure-specific recognition protein (SSRP1)"/>
    <property type="match status" value="1"/>
</dbReference>
<feature type="non-terminal residue" evidence="2">
    <location>
        <position position="1"/>
    </location>
</feature>
<dbReference type="Pfam" id="PF03531">
    <property type="entry name" value="SSrecog"/>
    <property type="match status" value="1"/>
</dbReference>
<dbReference type="Proteomes" id="UP000663873">
    <property type="component" value="Unassembled WGS sequence"/>
</dbReference>
<evidence type="ECO:0000313" key="3">
    <source>
        <dbReference type="Proteomes" id="UP000663873"/>
    </source>
</evidence>
<organism evidence="2 3">
    <name type="scientific">Rotaria socialis</name>
    <dbReference type="NCBI Taxonomy" id="392032"/>
    <lineage>
        <taxon>Eukaryota</taxon>
        <taxon>Metazoa</taxon>
        <taxon>Spiralia</taxon>
        <taxon>Gnathifera</taxon>
        <taxon>Rotifera</taxon>
        <taxon>Eurotatoria</taxon>
        <taxon>Bdelloidea</taxon>
        <taxon>Philodinida</taxon>
        <taxon>Philodinidae</taxon>
        <taxon>Rotaria</taxon>
    </lineage>
</organism>
<dbReference type="InterPro" id="IPR050454">
    <property type="entry name" value="RTT106/SSRP1_HistChap/FACT"/>
</dbReference>
<dbReference type="GO" id="GO:0042393">
    <property type="term" value="F:histone binding"/>
    <property type="evidence" value="ECO:0007669"/>
    <property type="project" value="TreeGrafter"/>
</dbReference>
<dbReference type="PANTHER" id="PTHR45849:SF1">
    <property type="entry name" value="FACT COMPLEX SUBUNIT SSRP1"/>
    <property type="match status" value="1"/>
</dbReference>
<reference evidence="2" key="1">
    <citation type="submission" date="2021-02" db="EMBL/GenBank/DDBJ databases">
        <authorList>
            <person name="Nowell W R."/>
        </authorList>
    </citation>
    <scope>NUCLEOTIDE SEQUENCE</scope>
</reference>
<dbReference type="GO" id="GO:0031491">
    <property type="term" value="F:nucleosome binding"/>
    <property type="evidence" value="ECO:0007669"/>
    <property type="project" value="TreeGrafter"/>
</dbReference>
<dbReference type="InterPro" id="IPR024954">
    <property type="entry name" value="SSRP1_DD"/>
</dbReference>
<comment type="caution">
    <text evidence="2">The sequence shown here is derived from an EMBL/GenBank/DDBJ whole genome shotgun (WGS) entry which is preliminary data.</text>
</comment>
<sequence>GNLAFEVDNKQAFEVPLKNVSNSNKGKSEITLQFHQPDDAKVSLMEIRFYVPPGDVDGDAVE</sequence>
<feature type="non-terminal residue" evidence="2">
    <location>
        <position position="62"/>
    </location>
</feature>
<evidence type="ECO:0000259" key="1">
    <source>
        <dbReference type="Pfam" id="PF03531"/>
    </source>
</evidence>
<dbReference type="GO" id="GO:0035101">
    <property type="term" value="C:FACT complex"/>
    <property type="evidence" value="ECO:0007669"/>
    <property type="project" value="TreeGrafter"/>
</dbReference>
<protein>
    <recommendedName>
        <fullName evidence="1">SSRP1 dimerization domain-containing protein</fullName>
    </recommendedName>
</protein>
<keyword evidence="3" id="KW-1185">Reference proteome</keyword>
<dbReference type="PANTHER" id="PTHR45849">
    <property type="entry name" value="FACT COMPLEX SUBUNIT SSRP1"/>
    <property type="match status" value="1"/>
</dbReference>
<dbReference type="EMBL" id="CAJOBP010087222">
    <property type="protein sequence ID" value="CAF4935028.1"/>
    <property type="molecule type" value="Genomic_DNA"/>
</dbReference>
<dbReference type="InterPro" id="IPR038167">
    <property type="entry name" value="SSRP1_sf"/>
</dbReference>
<evidence type="ECO:0000313" key="2">
    <source>
        <dbReference type="EMBL" id="CAF4935028.1"/>
    </source>
</evidence>
<name>A0A821X997_9BILA</name>
<accession>A0A821X997</accession>
<dbReference type="GO" id="GO:1902275">
    <property type="term" value="P:regulation of chromatin organization"/>
    <property type="evidence" value="ECO:0007669"/>
    <property type="project" value="TreeGrafter"/>
</dbReference>
<feature type="domain" description="SSRP1 dimerization" evidence="1">
    <location>
        <begin position="2"/>
        <end position="53"/>
    </location>
</feature>
<proteinExistence type="predicted"/>
<dbReference type="AlphaFoldDB" id="A0A821X997"/>
<gene>
    <name evidence="2" type="ORF">UJA718_LOCUS47049</name>
</gene>